<dbReference type="Pfam" id="PF24495">
    <property type="entry name" value="Ig_TMEM131_2"/>
    <property type="match status" value="1"/>
</dbReference>
<comment type="subcellular location">
    <subcellularLocation>
        <location evidence="1">Membrane</location>
        <topology evidence="1">Single-pass type I membrane protein</topology>
    </subcellularLocation>
</comment>
<feature type="domain" description="TMEM131L fifth Ig-like" evidence="12">
    <location>
        <begin position="951"/>
        <end position="1016"/>
    </location>
</feature>
<feature type="compositionally biased region" description="Polar residues" evidence="7">
    <location>
        <begin position="1490"/>
        <end position="1512"/>
    </location>
</feature>
<dbReference type="PANTHER" id="PTHR22050">
    <property type="entry name" value="RW1 PROTEIN HOMOLOG"/>
    <property type="match status" value="1"/>
</dbReference>
<feature type="compositionally biased region" description="Low complexity" evidence="7">
    <location>
        <begin position="1295"/>
        <end position="1306"/>
    </location>
</feature>
<dbReference type="EMBL" id="CAXIEN010000043">
    <property type="protein sequence ID" value="CAL1269803.1"/>
    <property type="molecule type" value="Genomic_DNA"/>
</dbReference>
<evidence type="ECO:0000313" key="13">
    <source>
        <dbReference type="EMBL" id="CAL1269803.1"/>
    </source>
</evidence>
<dbReference type="Pfam" id="PF24501">
    <property type="entry name" value="Ig_TMEM131L_5"/>
    <property type="match status" value="1"/>
</dbReference>
<evidence type="ECO:0000259" key="10">
    <source>
        <dbReference type="Pfam" id="PF24498"/>
    </source>
</evidence>
<feature type="domain" description="TMEM131L fourth Ig-like" evidence="11">
    <location>
        <begin position="751"/>
        <end position="898"/>
    </location>
</feature>
<keyword evidence="6" id="KW-0472">Membrane</keyword>
<name>A0AAV1ZE62_9ARAC</name>
<feature type="region of interest" description="Disordered" evidence="7">
    <location>
        <begin position="1661"/>
        <end position="1680"/>
    </location>
</feature>
<dbReference type="InterPro" id="IPR022113">
    <property type="entry name" value="TMEM131L_N"/>
</dbReference>
<accession>A0AAV1ZE62</accession>
<dbReference type="Pfam" id="PF24498">
    <property type="entry name" value="Ig_TMEM131L_3"/>
    <property type="match status" value="1"/>
</dbReference>
<dbReference type="Proteomes" id="UP001497382">
    <property type="component" value="Unassembled WGS sequence"/>
</dbReference>
<dbReference type="InterPro" id="IPR055437">
    <property type="entry name" value="TMEM131L_Ig_5"/>
</dbReference>
<feature type="domain" description="Transmembrane protein 131-like N-terminal" evidence="8">
    <location>
        <begin position="38"/>
        <end position="120"/>
    </location>
</feature>
<feature type="compositionally biased region" description="Basic residues" evidence="7">
    <location>
        <begin position="1513"/>
        <end position="1529"/>
    </location>
</feature>
<proteinExistence type="inferred from homology"/>
<dbReference type="InterPro" id="IPR056311">
    <property type="entry name" value="TMEM131_Ig_2"/>
</dbReference>
<evidence type="ECO:0000256" key="4">
    <source>
        <dbReference type="ARBA" id="ARBA00022729"/>
    </source>
</evidence>
<protein>
    <recommendedName>
        <fullName evidence="15">Transmembrane protein 131</fullName>
    </recommendedName>
</protein>
<feature type="compositionally biased region" description="Basic and acidic residues" evidence="7">
    <location>
        <begin position="1155"/>
        <end position="1168"/>
    </location>
</feature>
<comment type="similarity">
    <text evidence="2">Belongs to the TMEM131 family.</text>
</comment>
<dbReference type="InterPro" id="IPR039877">
    <property type="entry name" value="TMEM131-like"/>
</dbReference>
<keyword evidence="4" id="KW-0732">Signal</keyword>
<evidence type="ECO:0000256" key="5">
    <source>
        <dbReference type="ARBA" id="ARBA00022989"/>
    </source>
</evidence>
<evidence type="ECO:0000256" key="7">
    <source>
        <dbReference type="SAM" id="MobiDB-lite"/>
    </source>
</evidence>
<keyword evidence="3" id="KW-0812">Transmembrane</keyword>
<dbReference type="GO" id="GO:0016020">
    <property type="term" value="C:membrane"/>
    <property type="evidence" value="ECO:0007669"/>
    <property type="project" value="UniProtKB-SubCell"/>
</dbReference>
<evidence type="ECO:0000256" key="1">
    <source>
        <dbReference type="ARBA" id="ARBA00004479"/>
    </source>
</evidence>
<dbReference type="Pfam" id="PF12371">
    <property type="entry name" value="TMEM131_like_N"/>
    <property type="match status" value="1"/>
</dbReference>
<keyword evidence="14" id="KW-1185">Reference proteome</keyword>
<feature type="compositionally biased region" description="Basic and acidic residues" evidence="7">
    <location>
        <begin position="1784"/>
        <end position="1804"/>
    </location>
</feature>
<feature type="domain" description="TMEM131L third Ig-like" evidence="10">
    <location>
        <begin position="365"/>
        <end position="458"/>
    </location>
</feature>
<evidence type="ECO:0000259" key="11">
    <source>
        <dbReference type="Pfam" id="PF24499"/>
    </source>
</evidence>
<feature type="region of interest" description="Disordered" evidence="7">
    <location>
        <begin position="1153"/>
        <end position="1187"/>
    </location>
</feature>
<evidence type="ECO:0000313" key="14">
    <source>
        <dbReference type="Proteomes" id="UP001497382"/>
    </source>
</evidence>
<evidence type="ECO:0000259" key="9">
    <source>
        <dbReference type="Pfam" id="PF24495"/>
    </source>
</evidence>
<feature type="region of interest" description="Disordered" evidence="7">
    <location>
        <begin position="1782"/>
        <end position="1804"/>
    </location>
</feature>
<feature type="region of interest" description="Disordered" evidence="7">
    <location>
        <begin position="1490"/>
        <end position="1531"/>
    </location>
</feature>
<dbReference type="InterPro" id="IPR055436">
    <property type="entry name" value="Ig_TMEM131L_4"/>
</dbReference>
<reference evidence="13 14" key="1">
    <citation type="submission" date="2024-04" db="EMBL/GenBank/DDBJ databases">
        <authorList>
            <person name="Rising A."/>
            <person name="Reimegard J."/>
            <person name="Sonavane S."/>
            <person name="Akerstrom W."/>
            <person name="Nylinder S."/>
            <person name="Hedman E."/>
            <person name="Kallberg Y."/>
        </authorList>
    </citation>
    <scope>NUCLEOTIDE SEQUENCE [LARGE SCALE GENOMIC DNA]</scope>
</reference>
<evidence type="ECO:0000259" key="8">
    <source>
        <dbReference type="Pfam" id="PF12371"/>
    </source>
</evidence>
<feature type="compositionally biased region" description="Polar residues" evidence="7">
    <location>
        <begin position="1223"/>
        <end position="1238"/>
    </location>
</feature>
<evidence type="ECO:0000259" key="12">
    <source>
        <dbReference type="Pfam" id="PF24501"/>
    </source>
</evidence>
<dbReference type="InterPro" id="IPR055435">
    <property type="entry name" value="Ig_TMEM131L_3"/>
</dbReference>
<keyword evidence="5" id="KW-1133">Transmembrane helix</keyword>
<organism evidence="13 14">
    <name type="scientific">Larinioides sclopetarius</name>
    <dbReference type="NCBI Taxonomy" id="280406"/>
    <lineage>
        <taxon>Eukaryota</taxon>
        <taxon>Metazoa</taxon>
        <taxon>Ecdysozoa</taxon>
        <taxon>Arthropoda</taxon>
        <taxon>Chelicerata</taxon>
        <taxon>Arachnida</taxon>
        <taxon>Araneae</taxon>
        <taxon>Araneomorphae</taxon>
        <taxon>Entelegynae</taxon>
        <taxon>Araneoidea</taxon>
        <taxon>Araneidae</taxon>
        <taxon>Larinioides</taxon>
    </lineage>
</organism>
<sequence>MDGVSMEMKEFYREEDTSAISFTDLNEENLNAYASPIAFHPPMLNFHSHPVGMPHMERVIVQNLSPDTSIHMLSISGNTLHTHCSFFQEKVIPPGGNTSFDVVLLAREEGPVEDTLFIHTSLGSFKFQVSAVGIPNPYRLRPFVGVRMPLNSSYTPIIYMHNPHSTTIQLTEMYSSGGDLHLELPDGESEAPKSLWEIPPYETKPVIKANFIARVEKNHTAFIRIRTNCTGQDYLLLPVEVDVTSAPGIYSPTEILDFGVLRSDDQPKVLTLSLLNSGPKHVHIANVIATPVNEAVDVKFIPLKIPPDTVFSTQVATITFTPSRALHPKQCCGKIVIKSKNNQYKLQIPYQVQLIRGFLDYNKNCTRFYVGQQNSSHIKEFNVTNNFSVVIIVYSISLPDEAKEHFTVKMTESVILKPGKSATVAFLTFKPTIPDLQLTSYLRLHTNISHFDIPLLCFTGRLKVFLPHAINESFIDFGTLGMGDKRTVVFAVINENPVDVNLKFWGSNSSKTYVELVGVDKGNASTLAWRQNFSAMARSLILKPQHYAIFRVGITAPNHEGIFQGQAFVETQYEKIIVPFSLRTAKGALKVDEIFFENSFPGKISTQSLYVHSTFSHSMTITGISTVPEDSRFTFDPLKHGTPVLHPNSKNMVGKIHFDHRKYCKQKCYSGLPTTTSMGHQWLLGMALPPDVGEMDGELFRTLCKRWHSLIDLEEKTTNITLRIDTTEVRGYLLKAHASLQWPRMFSRYRLKFPITQIGNHTVKDFTLENPSSLPVLVQVVPLSLYPNPANIISILKERYGEDFGGNNIIKDSEVFSLEDLEDNNPNPDNHIPAYRKSLEEFFGIQSHKKSIAMLLTPGMRVRIQVGFTPKDDSLKSSLILIRNNLTVMDALLVHGQGGYGQIKFGNIPPGSDSMLMFELTERLLKDCDSTKFPKYASPNFTVRRAFTARNTGALPMYVKGFDINGKLCQGYGFRILNCQEFELKPNASKKIDIAYTPDFSLTHVERTLNIRTSQGPEGQILQYKIVATVPRHMLSFCSGALPRPQWEFYVYCACIIFSIFGILTMIGLAYMDSKRILHSTFFPFITVGIHTEKIDKENLFDLNALCTISLENSFIKHNCPQAELGRKKENYAENAIVSENGLVLNSLKNSEISTPKRKESPNSREFDDNASDLSRHSKKRTSKRQMHENYYLESSLVEIKKTQARNSWTRFLKPPFSFHSSSNVNKPSVATQTTPVSTEDDGIKPFKELDVVDNQNITSFENVENSRSKFKNKNDNKYNEVIKKNDMLLEEETSSTTTETSTTESDISEKDNRLPDVCVISKSQKMRYKNKSRDVGTGCNSRMVTKSVNTVVDGKDFELSTKSKSHKKVKVDPSKAFGGDILRPRNYSTLELPYKPKPTAGDEKDEGLEMCSEEDLAAVVNGSVKDNEEELRESTDQNQNFTLRQGIHSCLWIKTSELKSPLSLETSFSKFPSSYSAAVTKEALVNNGKSDVSTCGTNRNSSESIKPINSSKNKRTPNYHSFGKKSSKHSLGQNSWNFENVELINSSDAENNLLGSKLRHWMLQSSPNCCSSYCEATGIFKDENQPICNSHCKSSGNDSVSSKNVSAWSANSQVSSIEQSLQAERLRLEAYKNQIGVYNDWPGFDLTPVRESFWDSNYSPSGGSWTEKNEETEMSNVSPNSLWNNNLTSVWESEASTWTSTTCDNGNCVDETPVNENLLINSEKTTDENRESAVGEFDPFHTPSALWMSQLSEMKENFTGSSESSTWSFSLFSDPSQVLFPENSKDLVETEEKTETKTSENSA</sequence>
<evidence type="ECO:0000256" key="2">
    <source>
        <dbReference type="ARBA" id="ARBA00006682"/>
    </source>
</evidence>
<comment type="caution">
    <text evidence="13">The sequence shown here is derived from an EMBL/GenBank/DDBJ whole genome shotgun (WGS) entry which is preliminary data.</text>
</comment>
<gene>
    <name evidence="13" type="ORF">LARSCL_LOCUS4943</name>
</gene>
<evidence type="ECO:0000256" key="3">
    <source>
        <dbReference type="ARBA" id="ARBA00022692"/>
    </source>
</evidence>
<feature type="region of interest" description="Disordered" evidence="7">
    <location>
        <begin position="1223"/>
        <end position="1243"/>
    </location>
</feature>
<dbReference type="Pfam" id="PF24499">
    <property type="entry name" value="Ig_TMEM131L_4"/>
    <property type="match status" value="1"/>
</dbReference>
<feature type="domain" description="TMEM131 second Ig-like" evidence="9">
    <location>
        <begin position="137"/>
        <end position="226"/>
    </location>
</feature>
<dbReference type="PANTHER" id="PTHR22050:SF0">
    <property type="entry name" value="TRANSMEMBRANE PROTEIN 131 HOMOLOG"/>
    <property type="match status" value="1"/>
</dbReference>
<evidence type="ECO:0008006" key="15">
    <source>
        <dbReference type="Google" id="ProtNLM"/>
    </source>
</evidence>
<evidence type="ECO:0000256" key="6">
    <source>
        <dbReference type="ARBA" id="ARBA00023136"/>
    </source>
</evidence>
<feature type="region of interest" description="Disordered" evidence="7">
    <location>
        <begin position="1288"/>
        <end position="1311"/>
    </location>
</feature>